<sequence length="62" mass="6758">MSTQSSQVNSPQEYITIETKIDSNEDYVKKDGGCVAPAVLSSKIAEAKEHHWRGATTWSCGS</sequence>
<name>A0A4Z2CKD9_SCHJA</name>
<dbReference type="Proteomes" id="UP000311919">
    <property type="component" value="Unassembled WGS sequence"/>
</dbReference>
<protein>
    <submittedName>
        <fullName evidence="1">Uncharacterized protein</fullName>
    </submittedName>
</protein>
<proteinExistence type="predicted"/>
<accession>A0A4Z2CKD9</accession>
<gene>
    <name evidence="1" type="ORF">EWB00_000385</name>
</gene>
<organism evidence="1 2">
    <name type="scientific">Schistosoma japonicum</name>
    <name type="common">Blood fluke</name>
    <dbReference type="NCBI Taxonomy" id="6182"/>
    <lineage>
        <taxon>Eukaryota</taxon>
        <taxon>Metazoa</taxon>
        <taxon>Spiralia</taxon>
        <taxon>Lophotrochozoa</taxon>
        <taxon>Platyhelminthes</taxon>
        <taxon>Trematoda</taxon>
        <taxon>Digenea</taxon>
        <taxon>Strigeidida</taxon>
        <taxon>Schistosomatoidea</taxon>
        <taxon>Schistosomatidae</taxon>
        <taxon>Schistosoma</taxon>
    </lineage>
</organism>
<comment type="caution">
    <text evidence="1">The sequence shown here is derived from an EMBL/GenBank/DDBJ whole genome shotgun (WGS) entry which is preliminary data.</text>
</comment>
<keyword evidence="2" id="KW-1185">Reference proteome</keyword>
<dbReference type="EMBL" id="SKCS01001090">
    <property type="protein sequence ID" value="TNN04715.1"/>
    <property type="molecule type" value="Genomic_DNA"/>
</dbReference>
<dbReference type="AlphaFoldDB" id="A0A4Z2CKD9"/>
<evidence type="ECO:0000313" key="1">
    <source>
        <dbReference type="EMBL" id="TNN04715.1"/>
    </source>
</evidence>
<reference evidence="1 2" key="1">
    <citation type="submission" date="2019-03" db="EMBL/GenBank/DDBJ databases">
        <title>An improved genome assembly of the fluke Schistosoma japonicum.</title>
        <authorList>
            <person name="Hu W."/>
            <person name="Luo F."/>
            <person name="Yin M."/>
            <person name="Mo X."/>
            <person name="Sun C."/>
            <person name="Wu Q."/>
            <person name="Zhu B."/>
            <person name="Xiang M."/>
            <person name="Wang J."/>
            <person name="Wang Y."/>
            <person name="Zhang T."/>
            <person name="Xu B."/>
            <person name="Zheng H."/>
            <person name="Feng Z."/>
        </authorList>
    </citation>
    <scope>NUCLEOTIDE SEQUENCE [LARGE SCALE GENOMIC DNA]</scope>
    <source>
        <strain evidence="1">HuSjv2</strain>
        <tissue evidence="1">Worms</tissue>
    </source>
</reference>
<evidence type="ECO:0000313" key="2">
    <source>
        <dbReference type="Proteomes" id="UP000311919"/>
    </source>
</evidence>